<dbReference type="SUPFAM" id="SSF63829">
    <property type="entry name" value="Calcium-dependent phosphotriesterase"/>
    <property type="match status" value="1"/>
</dbReference>
<dbReference type="RefSeq" id="WP_263342565.1">
    <property type="nucleotide sequence ID" value="NZ_JAGSYH010000013.1"/>
</dbReference>
<evidence type="ECO:0000313" key="3">
    <source>
        <dbReference type="Proteomes" id="UP001596091"/>
    </source>
</evidence>
<dbReference type="Gene3D" id="2.120.10.30">
    <property type="entry name" value="TolB, C-terminal domain"/>
    <property type="match status" value="1"/>
</dbReference>
<gene>
    <name evidence="2" type="ORF">ACFPT7_23130</name>
</gene>
<evidence type="ECO:0008006" key="4">
    <source>
        <dbReference type="Google" id="ProtNLM"/>
    </source>
</evidence>
<accession>A0ABW1EMC1</accession>
<dbReference type="EMBL" id="JBHSPH010000017">
    <property type="protein sequence ID" value="MFC5865218.1"/>
    <property type="molecule type" value="Genomic_DNA"/>
</dbReference>
<name>A0ABW1EMC1_9BACT</name>
<evidence type="ECO:0000256" key="1">
    <source>
        <dbReference type="SAM" id="Phobius"/>
    </source>
</evidence>
<keyword evidence="1" id="KW-1133">Transmembrane helix</keyword>
<comment type="caution">
    <text evidence="2">The sequence shown here is derived from an EMBL/GenBank/DDBJ whole genome shotgun (WGS) entry which is preliminary data.</text>
</comment>
<keyword evidence="1" id="KW-0812">Transmembrane</keyword>
<feature type="transmembrane region" description="Helical" evidence="1">
    <location>
        <begin position="29"/>
        <end position="47"/>
    </location>
</feature>
<keyword evidence="3" id="KW-1185">Reference proteome</keyword>
<keyword evidence="1" id="KW-0472">Membrane</keyword>
<sequence length="391" mass="41506">MTSLRVYDMASNITRRITRAVRFKMNSGIYTALSIASFVVCSTGIGFSQTQHYRYADPDQYFLPSPVRSVSTVPSNGDVNPYGVAFISRSFLSGAGPLRSGDILVSNFNNHNNLQGTGTTIVRIPASGSAPSVFFQGTAPLGLSTGLATLQYGLVLVCNLPTLDGTANTAKAGSLLVINNRGQLIQTITSEQINGPWDMTVIDRGDRASAFFANAIDGTVSRIDFAVSEKGLTKLGHYTIASGFQHQPDPAALFDAPTGLVYDANHDTLYVASTLDNAIFAVPDAVKRNSSDGPGFVIYDDPTHLHGALAMAEAPNGHLLVTNNDVINADPNQPSEIVEFTKDGNFVKEIPVDPNLGGSFGLAVQVKDNGTATLAAVDDNTATITIWTLED</sequence>
<dbReference type="Proteomes" id="UP001596091">
    <property type="component" value="Unassembled WGS sequence"/>
</dbReference>
<reference evidence="3" key="1">
    <citation type="journal article" date="2019" name="Int. J. Syst. Evol. Microbiol.">
        <title>The Global Catalogue of Microorganisms (GCM) 10K type strain sequencing project: providing services to taxonomists for standard genome sequencing and annotation.</title>
        <authorList>
            <consortium name="The Broad Institute Genomics Platform"/>
            <consortium name="The Broad Institute Genome Sequencing Center for Infectious Disease"/>
            <person name="Wu L."/>
            <person name="Ma J."/>
        </authorList>
    </citation>
    <scope>NUCLEOTIDE SEQUENCE [LARGE SCALE GENOMIC DNA]</scope>
    <source>
        <strain evidence="3">JCM 4087</strain>
    </source>
</reference>
<evidence type="ECO:0000313" key="2">
    <source>
        <dbReference type="EMBL" id="MFC5865218.1"/>
    </source>
</evidence>
<organism evidence="2 3">
    <name type="scientific">Acidicapsa dinghuensis</name>
    <dbReference type="NCBI Taxonomy" id="2218256"/>
    <lineage>
        <taxon>Bacteria</taxon>
        <taxon>Pseudomonadati</taxon>
        <taxon>Acidobacteriota</taxon>
        <taxon>Terriglobia</taxon>
        <taxon>Terriglobales</taxon>
        <taxon>Acidobacteriaceae</taxon>
        <taxon>Acidicapsa</taxon>
    </lineage>
</organism>
<proteinExistence type="predicted"/>
<protein>
    <recommendedName>
        <fullName evidence="4">SMP-30/Gluconolactonase/LRE-like region domain-containing protein</fullName>
    </recommendedName>
</protein>
<dbReference type="InterPro" id="IPR011042">
    <property type="entry name" value="6-blade_b-propeller_TolB-like"/>
</dbReference>